<feature type="compositionally biased region" description="Basic residues" evidence="1">
    <location>
        <begin position="68"/>
        <end position="78"/>
    </location>
</feature>
<gene>
    <name evidence="2" type="ORF">Fot_28611</name>
</gene>
<evidence type="ECO:0000256" key="1">
    <source>
        <dbReference type="SAM" id="MobiDB-lite"/>
    </source>
</evidence>
<dbReference type="EMBL" id="JBFOLJ010000008">
    <property type="protein sequence ID" value="KAL2514640.1"/>
    <property type="molecule type" value="Genomic_DNA"/>
</dbReference>
<feature type="compositionally biased region" description="Low complexity" evidence="1">
    <location>
        <begin position="13"/>
        <end position="22"/>
    </location>
</feature>
<comment type="caution">
    <text evidence="2">The sequence shown here is derived from an EMBL/GenBank/DDBJ whole genome shotgun (WGS) entry which is preliminary data.</text>
</comment>
<keyword evidence="3" id="KW-1185">Reference proteome</keyword>
<proteinExistence type="predicted"/>
<name>A0ABD1TQC8_9LAMI</name>
<protein>
    <submittedName>
        <fullName evidence="2">Uncharacterized protein</fullName>
    </submittedName>
</protein>
<feature type="compositionally biased region" description="Basic and acidic residues" evidence="1">
    <location>
        <begin position="1"/>
        <end position="11"/>
    </location>
</feature>
<reference evidence="3" key="1">
    <citation type="submission" date="2024-07" db="EMBL/GenBank/DDBJ databases">
        <title>Two chromosome-level genome assemblies of Korean endemic species Abeliophyllum distichum and Forsythia ovata (Oleaceae).</title>
        <authorList>
            <person name="Jang H."/>
        </authorList>
    </citation>
    <scope>NUCLEOTIDE SEQUENCE [LARGE SCALE GENOMIC DNA]</scope>
</reference>
<accession>A0ABD1TQC8</accession>
<dbReference type="AlphaFoldDB" id="A0ABD1TQC8"/>
<feature type="region of interest" description="Disordered" evidence="1">
    <location>
        <begin position="1"/>
        <end position="97"/>
    </location>
</feature>
<dbReference type="Proteomes" id="UP001604277">
    <property type="component" value="Unassembled WGS sequence"/>
</dbReference>
<sequence length="134" mass="14951">MVSDIGNRDGDESSSLELSSSSKNKISDRSIPTRPPSPDNSNVRKGLAIIDLETGEEQPRLEPSKLQCKPKRDKRKSKQEKDDMSSRRKRHRSSTSVKVVEIVELSDSESDVLDDKVKEVEVVEGDAMGLKVTR</sequence>
<evidence type="ECO:0000313" key="3">
    <source>
        <dbReference type="Proteomes" id="UP001604277"/>
    </source>
</evidence>
<evidence type="ECO:0000313" key="2">
    <source>
        <dbReference type="EMBL" id="KAL2514640.1"/>
    </source>
</evidence>
<organism evidence="2 3">
    <name type="scientific">Forsythia ovata</name>
    <dbReference type="NCBI Taxonomy" id="205694"/>
    <lineage>
        <taxon>Eukaryota</taxon>
        <taxon>Viridiplantae</taxon>
        <taxon>Streptophyta</taxon>
        <taxon>Embryophyta</taxon>
        <taxon>Tracheophyta</taxon>
        <taxon>Spermatophyta</taxon>
        <taxon>Magnoliopsida</taxon>
        <taxon>eudicotyledons</taxon>
        <taxon>Gunneridae</taxon>
        <taxon>Pentapetalae</taxon>
        <taxon>asterids</taxon>
        <taxon>lamiids</taxon>
        <taxon>Lamiales</taxon>
        <taxon>Oleaceae</taxon>
        <taxon>Forsythieae</taxon>
        <taxon>Forsythia</taxon>
    </lineage>
</organism>